<accession>A0ABR7SFZ8</accession>
<feature type="chain" id="PRO_5045242966" evidence="2">
    <location>
        <begin position="28"/>
        <end position="218"/>
    </location>
</feature>
<keyword evidence="1" id="KW-1133">Transmembrane helix</keyword>
<keyword evidence="1" id="KW-0472">Membrane</keyword>
<name>A0ABR7SFZ8_9ACTN</name>
<reference evidence="3 4" key="1">
    <citation type="submission" date="2020-08" db="EMBL/GenBank/DDBJ databases">
        <title>Genemic of Streptomyces polyaspartic.</title>
        <authorList>
            <person name="Liu W."/>
        </authorList>
    </citation>
    <scope>NUCLEOTIDE SEQUENCE [LARGE SCALE GENOMIC DNA]</scope>
    <source>
        <strain evidence="3 4">TRM66268-LWL</strain>
    </source>
</reference>
<proteinExistence type="predicted"/>
<evidence type="ECO:0000256" key="2">
    <source>
        <dbReference type="SAM" id="SignalP"/>
    </source>
</evidence>
<evidence type="ECO:0000313" key="4">
    <source>
        <dbReference type="Proteomes" id="UP000642284"/>
    </source>
</evidence>
<feature type="signal peptide" evidence="2">
    <location>
        <begin position="1"/>
        <end position="27"/>
    </location>
</feature>
<sequence>MRVIRRTVRTAAVTTGVIAAFAVPVTAAVAAPGAAGHDAAQASAGSGSGSVSVAASASSTKGHVRVTMPDGRVATLAQGGAQGPRAEIAMPNGTFLGRLDAQHPSALNDGWTYKLVRDGRTDKFVVIDGRGGGCSWVYDFRGRLVEKYSVDRTASTQASTYKTKTNAATPLGSVQAGMEQDARPVSAPLVAAGGGIAAAGAAGLGFAVLRGRGGRTAA</sequence>
<evidence type="ECO:0000313" key="3">
    <source>
        <dbReference type="EMBL" id="MBC9714410.1"/>
    </source>
</evidence>
<keyword evidence="1" id="KW-0812">Transmembrane</keyword>
<protein>
    <submittedName>
        <fullName evidence="3">Uncharacterized protein</fullName>
    </submittedName>
</protein>
<comment type="caution">
    <text evidence="3">The sequence shown here is derived from an EMBL/GenBank/DDBJ whole genome shotgun (WGS) entry which is preliminary data.</text>
</comment>
<organism evidence="3 4">
    <name type="scientific">Streptomyces polyasparticus</name>
    <dbReference type="NCBI Taxonomy" id="2767826"/>
    <lineage>
        <taxon>Bacteria</taxon>
        <taxon>Bacillati</taxon>
        <taxon>Actinomycetota</taxon>
        <taxon>Actinomycetes</taxon>
        <taxon>Kitasatosporales</taxon>
        <taxon>Streptomycetaceae</taxon>
        <taxon>Streptomyces</taxon>
    </lineage>
</organism>
<evidence type="ECO:0000256" key="1">
    <source>
        <dbReference type="SAM" id="Phobius"/>
    </source>
</evidence>
<gene>
    <name evidence="3" type="ORF">H9Y04_17770</name>
</gene>
<dbReference type="RefSeq" id="WP_187814844.1">
    <property type="nucleotide sequence ID" value="NZ_JACTVJ010000007.1"/>
</dbReference>
<dbReference type="EMBL" id="JACTVJ010000007">
    <property type="protein sequence ID" value="MBC9714410.1"/>
    <property type="molecule type" value="Genomic_DNA"/>
</dbReference>
<keyword evidence="2" id="KW-0732">Signal</keyword>
<feature type="transmembrane region" description="Helical" evidence="1">
    <location>
        <begin position="189"/>
        <end position="209"/>
    </location>
</feature>
<keyword evidence="4" id="KW-1185">Reference proteome</keyword>
<dbReference type="Proteomes" id="UP000642284">
    <property type="component" value="Unassembled WGS sequence"/>
</dbReference>